<keyword evidence="10" id="KW-0067">ATP-binding</keyword>
<dbReference type="FunFam" id="3.30.565.10:FF:000006">
    <property type="entry name" value="Sensor histidine kinase WalK"/>
    <property type="match status" value="1"/>
</dbReference>
<feature type="transmembrane region" description="Helical" evidence="7">
    <location>
        <begin position="402"/>
        <end position="423"/>
    </location>
</feature>
<dbReference type="Gene3D" id="3.30.565.10">
    <property type="entry name" value="Histidine kinase-like ATPase, C-terminal domain"/>
    <property type="match status" value="1"/>
</dbReference>
<dbReference type="PROSITE" id="PS50005">
    <property type="entry name" value="TPR"/>
    <property type="match status" value="3"/>
</dbReference>
<dbReference type="PANTHER" id="PTHR43047">
    <property type="entry name" value="TWO-COMPONENT HISTIDINE PROTEIN KINASE"/>
    <property type="match status" value="1"/>
</dbReference>
<dbReference type="InterPro" id="IPR036890">
    <property type="entry name" value="HATPase_C_sf"/>
</dbReference>
<evidence type="ECO:0000256" key="4">
    <source>
        <dbReference type="ARBA" id="ARBA00022679"/>
    </source>
</evidence>
<organism evidence="10 11">
    <name type="scientific">Xanthomarina gelatinilytica</name>
    <dbReference type="NCBI Taxonomy" id="1137281"/>
    <lineage>
        <taxon>Bacteria</taxon>
        <taxon>Pseudomonadati</taxon>
        <taxon>Bacteroidota</taxon>
        <taxon>Flavobacteriia</taxon>
        <taxon>Flavobacteriales</taxon>
        <taxon>Flavobacteriaceae</taxon>
        <taxon>Xanthomarina</taxon>
    </lineage>
</organism>
<feature type="repeat" description="TPR" evidence="6">
    <location>
        <begin position="239"/>
        <end position="272"/>
    </location>
</feature>
<dbReference type="CDD" id="cd00082">
    <property type="entry name" value="HisKA"/>
    <property type="match status" value="1"/>
</dbReference>
<dbReference type="InterPro" id="IPR005467">
    <property type="entry name" value="His_kinase_dom"/>
</dbReference>
<dbReference type="PANTHER" id="PTHR43047:SF72">
    <property type="entry name" value="OSMOSENSING HISTIDINE PROTEIN KINASE SLN1"/>
    <property type="match status" value="1"/>
</dbReference>
<gene>
    <name evidence="10" type="ORF">DHV22_17545</name>
</gene>
<keyword evidence="3" id="KW-0597">Phosphoprotein</keyword>
<dbReference type="Pfam" id="PF00512">
    <property type="entry name" value="HisKA"/>
    <property type="match status" value="1"/>
</dbReference>
<dbReference type="GO" id="GO:0005524">
    <property type="term" value="F:ATP binding"/>
    <property type="evidence" value="ECO:0007669"/>
    <property type="project" value="UniProtKB-KW"/>
</dbReference>
<evidence type="ECO:0000313" key="10">
    <source>
        <dbReference type="EMBL" id="HCY83270.1"/>
    </source>
</evidence>
<accession>A0A3D6BVL7</accession>
<evidence type="ECO:0000259" key="9">
    <source>
        <dbReference type="PROSITE" id="PS50109"/>
    </source>
</evidence>
<dbReference type="SUPFAM" id="SSF55874">
    <property type="entry name" value="ATPase domain of HSP90 chaperone/DNA topoisomerase II/histidine kinase"/>
    <property type="match status" value="1"/>
</dbReference>
<feature type="repeat" description="TPR" evidence="6">
    <location>
        <begin position="160"/>
        <end position="193"/>
    </location>
</feature>
<dbReference type="PRINTS" id="PR00344">
    <property type="entry name" value="BCTRLSENSOR"/>
</dbReference>
<reference evidence="10 11" key="1">
    <citation type="journal article" date="2018" name="Nat. Biotechnol.">
        <title>A standardized bacterial taxonomy based on genome phylogeny substantially revises the tree of life.</title>
        <authorList>
            <person name="Parks D.H."/>
            <person name="Chuvochina M."/>
            <person name="Waite D.W."/>
            <person name="Rinke C."/>
            <person name="Skarshewski A."/>
            <person name="Chaumeil P.A."/>
            <person name="Hugenholtz P."/>
        </authorList>
    </citation>
    <scope>NUCLEOTIDE SEQUENCE [LARGE SCALE GENOMIC DNA]</scope>
    <source>
        <strain evidence="10">UBA10227</strain>
    </source>
</reference>
<keyword evidence="7" id="KW-0472">Membrane</keyword>
<evidence type="ECO:0000256" key="6">
    <source>
        <dbReference type="PROSITE-ProRule" id="PRU00339"/>
    </source>
</evidence>
<dbReference type="GO" id="GO:0009927">
    <property type="term" value="F:histidine phosphotransfer kinase activity"/>
    <property type="evidence" value="ECO:0007669"/>
    <property type="project" value="TreeGrafter"/>
</dbReference>
<keyword evidence="6" id="KW-0802">TPR repeat</keyword>
<dbReference type="PROSITE" id="PS50109">
    <property type="entry name" value="HIS_KIN"/>
    <property type="match status" value="1"/>
</dbReference>
<sequence>MKKLFSLVACLVFFIGFSQTKEQDSLTIQLAFQNSDTTKIKTSLLLVKVLYRDQEYDKALKYISQTEKLSQKLNYQDGIAEMTYYKALIYALKDDYINARDNYLKAKELFIQLQDTLNIAKVNNSIGLNEIKRGNYNVGLQYSLLALKEFEKRNLKKELRSAYECLANAYYSINNIQKATEYYVKTLDMERQINNNEGSIEVLKKLAELYSLQKEYRKSIDYYEKVLKMTSVENDSLRSEILPKLGGEYLQFNDYDKALEYLVEGLKLNRSLDNRHGILVSLNNLGNLNLQRNFLKYAEIQLLEAKDIASDIDAKNEQLKNYRLLKSLDSTNKRFDRAFVWQREYYQLQNELTKKEALTLIEPEEPILIDNLSINNRIEDTEAVNMDPDAAKTQKEFDRLRLIFYGLLGAVAILSTFLILIYLKRNSRLQYTRELEEKNKRIEIQNEAILEQTKHLEDINKVKDKLFSIVSHDLKDSLTSIKGFIDLLKDGSLTQEEFKTLIPELSENANNASLLLFNLLNWSKSQMQSLEPSPSLFDLQEVFADKINLLEQKLEKKGIILRDKTLRDFVYADKSMVEIIIQNLLTNAIKFSKKGDTITIANQISNGKSIISISDTGVGISKENQQKLFKNSSFTTVGTQNEKGTGLGLTICKELVDLNHGEIWVESDLNVGTTFYVELPKSNPQNQS</sequence>
<dbReference type="SUPFAM" id="SSF48452">
    <property type="entry name" value="TPR-like"/>
    <property type="match status" value="2"/>
</dbReference>
<feature type="chain" id="PRO_5017806972" description="histidine kinase" evidence="8">
    <location>
        <begin position="21"/>
        <end position="688"/>
    </location>
</feature>
<evidence type="ECO:0000256" key="2">
    <source>
        <dbReference type="ARBA" id="ARBA00012438"/>
    </source>
</evidence>
<feature type="signal peptide" evidence="8">
    <location>
        <begin position="1"/>
        <end position="20"/>
    </location>
</feature>
<proteinExistence type="predicted"/>
<dbReference type="SMART" id="SM00388">
    <property type="entry name" value="HisKA"/>
    <property type="match status" value="1"/>
</dbReference>
<protein>
    <recommendedName>
        <fullName evidence="2">histidine kinase</fullName>
        <ecNumber evidence="2">2.7.13.3</ecNumber>
    </recommendedName>
</protein>
<keyword evidence="5" id="KW-0418">Kinase</keyword>
<keyword evidence="10" id="KW-0547">Nucleotide-binding</keyword>
<evidence type="ECO:0000313" key="11">
    <source>
        <dbReference type="Proteomes" id="UP000263268"/>
    </source>
</evidence>
<dbReference type="SMART" id="SM00387">
    <property type="entry name" value="HATPase_c"/>
    <property type="match status" value="1"/>
</dbReference>
<evidence type="ECO:0000256" key="8">
    <source>
        <dbReference type="SAM" id="SignalP"/>
    </source>
</evidence>
<dbReference type="InterPro" id="IPR003661">
    <property type="entry name" value="HisK_dim/P_dom"/>
</dbReference>
<evidence type="ECO:0000256" key="7">
    <source>
        <dbReference type="SAM" id="Phobius"/>
    </source>
</evidence>
<dbReference type="InterPro" id="IPR004358">
    <property type="entry name" value="Sig_transdc_His_kin-like_C"/>
</dbReference>
<dbReference type="Gene3D" id="1.25.40.10">
    <property type="entry name" value="Tetratricopeptide repeat domain"/>
    <property type="match status" value="3"/>
</dbReference>
<feature type="repeat" description="TPR" evidence="6">
    <location>
        <begin position="200"/>
        <end position="233"/>
    </location>
</feature>
<dbReference type="SMART" id="SM00028">
    <property type="entry name" value="TPR"/>
    <property type="match status" value="5"/>
</dbReference>
<keyword evidence="7" id="KW-0812">Transmembrane</keyword>
<dbReference type="InterPro" id="IPR036097">
    <property type="entry name" value="HisK_dim/P_sf"/>
</dbReference>
<dbReference type="EMBL" id="DPRK01000281">
    <property type="protein sequence ID" value="HCY83270.1"/>
    <property type="molecule type" value="Genomic_DNA"/>
</dbReference>
<comment type="catalytic activity">
    <reaction evidence="1">
        <text>ATP + protein L-histidine = ADP + protein N-phospho-L-histidine.</text>
        <dbReference type="EC" id="2.7.13.3"/>
    </reaction>
</comment>
<dbReference type="SUPFAM" id="SSF47384">
    <property type="entry name" value="Homodimeric domain of signal transducing histidine kinase"/>
    <property type="match status" value="1"/>
</dbReference>
<evidence type="ECO:0000256" key="3">
    <source>
        <dbReference type="ARBA" id="ARBA00022553"/>
    </source>
</evidence>
<dbReference type="Gene3D" id="1.10.287.130">
    <property type="match status" value="1"/>
</dbReference>
<comment type="caution">
    <text evidence="10">The sequence shown here is derived from an EMBL/GenBank/DDBJ whole genome shotgun (WGS) entry which is preliminary data.</text>
</comment>
<dbReference type="EC" id="2.7.13.3" evidence="2"/>
<keyword evidence="4" id="KW-0808">Transferase</keyword>
<dbReference type="InterPro" id="IPR019734">
    <property type="entry name" value="TPR_rpt"/>
</dbReference>
<dbReference type="GO" id="GO:0005886">
    <property type="term" value="C:plasma membrane"/>
    <property type="evidence" value="ECO:0007669"/>
    <property type="project" value="TreeGrafter"/>
</dbReference>
<evidence type="ECO:0000256" key="1">
    <source>
        <dbReference type="ARBA" id="ARBA00000085"/>
    </source>
</evidence>
<dbReference type="Pfam" id="PF02518">
    <property type="entry name" value="HATPase_c"/>
    <property type="match status" value="1"/>
</dbReference>
<dbReference type="InterPro" id="IPR003594">
    <property type="entry name" value="HATPase_dom"/>
</dbReference>
<feature type="domain" description="Histidine kinase" evidence="9">
    <location>
        <begin position="469"/>
        <end position="683"/>
    </location>
</feature>
<evidence type="ECO:0000256" key="5">
    <source>
        <dbReference type="ARBA" id="ARBA00022777"/>
    </source>
</evidence>
<keyword evidence="7" id="KW-1133">Transmembrane helix</keyword>
<dbReference type="GO" id="GO:0000155">
    <property type="term" value="F:phosphorelay sensor kinase activity"/>
    <property type="evidence" value="ECO:0007669"/>
    <property type="project" value="InterPro"/>
</dbReference>
<dbReference type="AlphaFoldDB" id="A0A3D6BVL7"/>
<name>A0A3D6BVL7_9FLAO</name>
<dbReference type="Pfam" id="PF13424">
    <property type="entry name" value="TPR_12"/>
    <property type="match status" value="1"/>
</dbReference>
<dbReference type="Proteomes" id="UP000263268">
    <property type="component" value="Unassembled WGS sequence"/>
</dbReference>
<keyword evidence="8" id="KW-0732">Signal</keyword>
<dbReference type="InterPro" id="IPR011990">
    <property type="entry name" value="TPR-like_helical_dom_sf"/>
</dbReference>